<evidence type="ECO:0000313" key="3">
    <source>
        <dbReference type="EMBL" id="CAF3979635.1"/>
    </source>
</evidence>
<organism evidence="2 4">
    <name type="scientific">Rotaria magnacalcarata</name>
    <dbReference type="NCBI Taxonomy" id="392030"/>
    <lineage>
        <taxon>Eukaryota</taxon>
        <taxon>Metazoa</taxon>
        <taxon>Spiralia</taxon>
        <taxon>Gnathifera</taxon>
        <taxon>Rotifera</taxon>
        <taxon>Eurotatoria</taxon>
        <taxon>Bdelloidea</taxon>
        <taxon>Philodinida</taxon>
        <taxon>Philodinidae</taxon>
        <taxon>Rotaria</taxon>
    </lineage>
</organism>
<feature type="domain" description="Transposase Synechocystis PCC 6803" evidence="1">
    <location>
        <begin position="1"/>
        <end position="115"/>
    </location>
</feature>
<name>A0A815KBF6_9BILA</name>
<proteinExistence type="predicted"/>
<dbReference type="Gene3D" id="1.10.10.10">
    <property type="entry name" value="Winged helix-like DNA-binding domain superfamily/Winged helix DNA-binding domain"/>
    <property type="match status" value="1"/>
</dbReference>
<gene>
    <name evidence="3" type="ORF">GIL414_LOCUS10607</name>
    <name evidence="2" type="ORF">KQP761_LOCUS9335</name>
</gene>
<dbReference type="AlphaFoldDB" id="A0A815KBF6"/>
<dbReference type="InterPro" id="IPR002622">
    <property type="entry name" value="Transposase_14"/>
</dbReference>
<evidence type="ECO:0000313" key="4">
    <source>
        <dbReference type="Proteomes" id="UP000663834"/>
    </source>
</evidence>
<evidence type="ECO:0000259" key="1">
    <source>
        <dbReference type="Pfam" id="PF01710"/>
    </source>
</evidence>
<dbReference type="EMBL" id="CAJOBJ010003831">
    <property type="protein sequence ID" value="CAF3979635.1"/>
    <property type="molecule type" value="Genomic_DNA"/>
</dbReference>
<dbReference type="Proteomes" id="UP000681720">
    <property type="component" value="Unassembled WGS sequence"/>
</dbReference>
<comment type="caution">
    <text evidence="2">The sequence shown here is derived from an EMBL/GenBank/DDBJ whole genome shotgun (WGS) entry which is preliminary data.</text>
</comment>
<protein>
    <recommendedName>
        <fullName evidence="1">Transposase Synechocystis PCC 6803 domain-containing protein</fullName>
    </recommendedName>
</protein>
<evidence type="ECO:0000313" key="2">
    <source>
        <dbReference type="EMBL" id="CAF1393534.1"/>
    </source>
</evidence>
<accession>A0A815KBF6</accession>
<dbReference type="Pfam" id="PF01710">
    <property type="entry name" value="HTH_Tnp_IS630"/>
    <property type="match status" value="1"/>
</dbReference>
<dbReference type="Proteomes" id="UP000663834">
    <property type="component" value="Unassembled WGS sequence"/>
</dbReference>
<dbReference type="InterPro" id="IPR036388">
    <property type="entry name" value="WH-like_DNA-bd_sf"/>
</dbReference>
<dbReference type="EMBL" id="CAJNOW010003733">
    <property type="protein sequence ID" value="CAF1393534.1"/>
    <property type="molecule type" value="Genomic_DNA"/>
</dbReference>
<reference evidence="2" key="1">
    <citation type="submission" date="2021-02" db="EMBL/GenBank/DDBJ databases">
        <authorList>
            <person name="Nowell W R."/>
        </authorList>
    </citation>
    <scope>NUCLEOTIDE SEQUENCE</scope>
</reference>
<dbReference type="OrthoDB" id="10025891at2759"/>
<sequence length="148" mass="17406">MTKQVDLRRCVYALLGQMSKAHLVKHLQVENIPRATIYRIIKRSEDGLPCEDMARKGRSSKLNKQRQQKLEDCTENTVGVTQRKIASKFNVSRSCIRRNLNKVGLKYYKRQRAPKYTQQQLELMPAKCQKRRRSLAKQNKFIVIDDEK</sequence>